<sequence length="425" mass="48231">MALPPNRSEKEYDDVTMPNVASRLRADRPDADTRVEIGRPGREFCLYPAGLGYDLQEELEFLSHRAMEPNIFFSARLLAPAMPRIDDRQVRLALIRDEGESHSRLRLLMPFTVEKPGFAMGAPIIRVWSNPFGPLGTPLVDAEDAAETIDNLLEALTAREAKLPSVLVLPDVRLGGRFAQLARAVAIGRDLPVAVTDSFRRPMLESLQDGETYMKASVSPHHYREMQRQWRKLGQLGRLEYAVARQPEEVRQRMEEFLALESTGWKGRKRSALINDRYRAAFAREAITNLAEVDAVRIHTIHLDGRAIASIVIFLMAGEAYTWKTAYDESLSRFSPGKLLVMKLTDWHLDDANILRTDSCAVPDHPIMSRLWEEREEMGTLVIGLARNSDRDVRQVATQLHLYRNTRNMARLLREKILAIAGRNA</sequence>
<dbReference type="AlphaFoldDB" id="A0A7X0MTZ9"/>
<dbReference type="SUPFAM" id="SSF55729">
    <property type="entry name" value="Acyl-CoA N-acyltransferases (Nat)"/>
    <property type="match status" value="1"/>
</dbReference>
<evidence type="ECO:0000259" key="1">
    <source>
        <dbReference type="Pfam" id="PF13480"/>
    </source>
</evidence>
<protein>
    <recommendedName>
        <fullName evidence="1">BioF2-like acetyltransferase domain-containing protein</fullName>
    </recommendedName>
</protein>
<name>A0A7X0MTZ9_9HYPH</name>
<dbReference type="Pfam" id="PF13480">
    <property type="entry name" value="Acetyltransf_6"/>
    <property type="match status" value="1"/>
</dbReference>
<evidence type="ECO:0000313" key="3">
    <source>
        <dbReference type="Proteomes" id="UP000585437"/>
    </source>
</evidence>
<organism evidence="2 3">
    <name type="scientific">Rhizobium soli</name>
    <dbReference type="NCBI Taxonomy" id="424798"/>
    <lineage>
        <taxon>Bacteria</taxon>
        <taxon>Pseudomonadati</taxon>
        <taxon>Pseudomonadota</taxon>
        <taxon>Alphaproteobacteria</taxon>
        <taxon>Hyphomicrobiales</taxon>
        <taxon>Rhizobiaceae</taxon>
        <taxon>Rhizobium/Agrobacterium group</taxon>
        <taxon>Rhizobium</taxon>
    </lineage>
</organism>
<accession>A0A7X0MTZ9</accession>
<gene>
    <name evidence="2" type="ORF">F4695_004399</name>
</gene>
<proteinExistence type="predicted"/>
<feature type="domain" description="BioF2-like acetyltransferase" evidence="1">
    <location>
        <begin position="223"/>
        <end position="345"/>
    </location>
</feature>
<dbReference type="InterPro" id="IPR038740">
    <property type="entry name" value="BioF2-like_GNAT_dom"/>
</dbReference>
<dbReference type="Proteomes" id="UP000585437">
    <property type="component" value="Unassembled WGS sequence"/>
</dbReference>
<dbReference type="InterPro" id="IPR016181">
    <property type="entry name" value="Acyl_CoA_acyltransferase"/>
</dbReference>
<reference evidence="2 3" key="1">
    <citation type="submission" date="2020-08" db="EMBL/GenBank/DDBJ databases">
        <title>The Agave Microbiome: Exploring the role of microbial communities in plant adaptations to desert environments.</title>
        <authorList>
            <person name="Partida-Martinez L.P."/>
        </authorList>
    </citation>
    <scope>NUCLEOTIDE SEQUENCE [LARGE SCALE GENOMIC DNA]</scope>
    <source>
        <strain evidence="2 3">AS3.12</strain>
    </source>
</reference>
<evidence type="ECO:0000313" key="2">
    <source>
        <dbReference type="EMBL" id="MBB6511006.1"/>
    </source>
</evidence>
<comment type="caution">
    <text evidence="2">The sequence shown here is derived from an EMBL/GenBank/DDBJ whole genome shotgun (WGS) entry which is preliminary data.</text>
</comment>
<dbReference type="EMBL" id="JACHBU010000014">
    <property type="protein sequence ID" value="MBB6511006.1"/>
    <property type="molecule type" value="Genomic_DNA"/>
</dbReference>
<keyword evidence="3" id="KW-1185">Reference proteome</keyword>